<proteinExistence type="predicted"/>
<dbReference type="Proteomes" id="UP000596311">
    <property type="component" value="Chromosome"/>
</dbReference>
<evidence type="ECO:0000256" key="1">
    <source>
        <dbReference type="SAM" id="MobiDB-lite"/>
    </source>
</evidence>
<dbReference type="EMBL" id="CP049945">
    <property type="protein sequence ID" value="QRF03741.1"/>
    <property type="molecule type" value="Genomic_DNA"/>
</dbReference>
<keyword evidence="3" id="KW-1185">Reference proteome</keyword>
<feature type="compositionally biased region" description="Basic and acidic residues" evidence="1">
    <location>
        <begin position="244"/>
        <end position="253"/>
    </location>
</feature>
<evidence type="ECO:0000313" key="3">
    <source>
        <dbReference type="Proteomes" id="UP000596311"/>
    </source>
</evidence>
<accession>A0ABX7EGV8</accession>
<evidence type="ECO:0000313" key="2">
    <source>
        <dbReference type="EMBL" id="QRF03741.1"/>
    </source>
</evidence>
<feature type="region of interest" description="Disordered" evidence="1">
    <location>
        <begin position="232"/>
        <end position="253"/>
    </location>
</feature>
<protein>
    <submittedName>
        <fullName evidence="2">Uncharacterized protein</fullName>
    </submittedName>
</protein>
<sequence>MTTDEVSLESKATEFADTLTTLTRGVLGPDSPPFSASNSGTRVLVAPLGEDGETVTRIPVTIDRVPCLQLHVQHFCCWDTAGQYLATDRADVKVFFESSLEPLLRYEYVRDWKNPPGAHLQVHAHRDELAYLLRLAERKQSTPSGKFRRGKLPRISEIHFPVGGHRFRPGLEDVLLLLEREFAIDVEPGWRKIVDAETQKWRLLQLRAAVRDAPDVAAAVLRDHLGYTVIPPESEGLPAPRPAAEQDSRLFWP</sequence>
<dbReference type="RefSeq" id="WP_203215180.1">
    <property type="nucleotide sequence ID" value="NZ_CP049945.1"/>
</dbReference>
<gene>
    <name evidence="2" type="ORF">G9U55_17150</name>
</gene>
<reference evidence="2 3" key="1">
    <citation type="submission" date="2020-03" db="EMBL/GenBank/DDBJ databases">
        <title>Genome mining and metabolic profiling illuminate the polycyclic tetramate macrolactams from Streptomyces koyangensis SCSIO 5802.</title>
        <authorList>
            <person name="Ding W."/>
        </authorList>
    </citation>
    <scope>NUCLEOTIDE SEQUENCE [LARGE SCALE GENOMIC DNA]</scope>
    <source>
        <strain evidence="2 3">SCSIO 5802</strain>
    </source>
</reference>
<organism evidence="2 3">
    <name type="scientific">Streptomyces koyangensis</name>
    <dbReference type="NCBI Taxonomy" id="188770"/>
    <lineage>
        <taxon>Bacteria</taxon>
        <taxon>Bacillati</taxon>
        <taxon>Actinomycetota</taxon>
        <taxon>Actinomycetes</taxon>
        <taxon>Kitasatosporales</taxon>
        <taxon>Streptomycetaceae</taxon>
        <taxon>Streptomyces</taxon>
        <taxon>Streptomyces aurantiacus group</taxon>
    </lineage>
</organism>
<name>A0ABX7EGV8_9ACTN</name>